<accession>A0A645AB44</accession>
<protein>
    <submittedName>
        <fullName evidence="2">Uncharacterized protein</fullName>
    </submittedName>
</protein>
<reference evidence="2" key="1">
    <citation type="submission" date="2019-08" db="EMBL/GenBank/DDBJ databases">
        <authorList>
            <person name="Kucharzyk K."/>
            <person name="Murdoch R.W."/>
            <person name="Higgins S."/>
            <person name="Loffler F."/>
        </authorList>
    </citation>
    <scope>NUCLEOTIDE SEQUENCE</scope>
</reference>
<evidence type="ECO:0000256" key="1">
    <source>
        <dbReference type="SAM" id="Phobius"/>
    </source>
</evidence>
<evidence type="ECO:0000313" key="2">
    <source>
        <dbReference type="EMBL" id="MPM49918.1"/>
    </source>
</evidence>
<proteinExistence type="predicted"/>
<keyword evidence="1" id="KW-0812">Transmembrane</keyword>
<gene>
    <name evidence="2" type="ORF">SDC9_96652</name>
</gene>
<feature type="transmembrane region" description="Helical" evidence="1">
    <location>
        <begin position="6"/>
        <end position="23"/>
    </location>
</feature>
<keyword evidence="1" id="KW-1133">Transmembrane helix</keyword>
<keyword evidence="1" id="KW-0472">Membrane</keyword>
<dbReference type="AlphaFoldDB" id="A0A645AB44"/>
<name>A0A645AB44_9ZZZZ</name>
<dbReference type="EMBL" id="VSSQ01012726">
    <property type="protein sequence ID" value="MPM49918.1"/>
    <property type="molecule type" value="Genomic_DNA"/>
</dbReference>
<sequence length="147" mass="16682">MLYGVLGGFGLFVLLPLFTVMFFKGVGYIYSKIHPFYPEGTQITRTDDRGFRAGGAATDTAYIPPEASEEFAQKLREDGFKETPLSDFAQQTLADIKELEYVVQVTNGLWLFWDDSPEDTSNGDCTDFRIKIYDLDACIYYSIEYDS</sequence>
<comment type="caution">
    <text evidence="2">The sequence shown here is derived from an EMBL/GenBank/DDBJ whole genome shotgun (WGS) entry which is preliminary data.</text>
</comment>
<organism evidence="2">
    <name type="scientific">bioreactor metagenome</name>
    <dbReference type="NCBI Taxonomy" id="1076179"/>
    <lineage>
        <taxon>unclassified sequences</taxon>
        <taxon>metagenomes</taxon>
        <taxon>ecological metagenomes</taxon>
    </lineage>
</organism>